<dbReference type="SUPFAM" id="SSF56349">
    <property type="entry name" value="DNA breaking-rejoining enzymes"/>
    <property type="match status" value="2"/>
</dbReference>
<dbReference type="EMBL" id="JAUTIX010000005">
    <property type="protein sequence ID" value="MDP0398912.1"/>
    <property type="molecule type" value="Genomic_DNA"/>
</dbReference>
<dbReference type="RefSeq" id="WP_305111666.1">
    <property type="nucleotide sequence ID" value="NZ_JAUTIX010000005.1"/>
</dbReference>
<feature type="domain" description="Core-binding (CB)" evidence="8">
    <location>
        <begin position="90"/>
        <end position="216"/>
    </location>
</feature>
<evidence type="ECO:0000256" key="1">
    <source>
        <dbReference type="ARBA" id="ARBA00008857"/>
    </source>
</evidence>
<feature type="region of interest" description="Disordered" evidence="6">
    <location>
        <begin position="249"/>
        <end position="274"/>
    </location>
</feature>
<evidence type="ECO:0000256" key="6">
    <source>
        <dbReference type="SAM" id="MobiDB-lite"/>
    </source>
</evidence>
<evidence type="ECO:0000259" key="7">
    <source>
        <dbReference type="PROSITE" id="PS51898"/>
    </source>
</evidence>
<protein>
    <submittedName>
        <fullName evidence="9">Tyrosine-type recombinase/integrase</fullName>
    </submittedName>
</protein>
<dbReference type="GO" id="GO:0006310">
    <property type="term" value="P:DNA recombination"/>
    <property type="evidence" value="ECO:0007669"/>
    <property type="project" value="UniProtKB-KW"/>
</dbReference>
<dbReference type="Proteomes" id="UP001178281">
    <property type="component" value="Unassembled WGS sequence"/>
</dbReference>
<dbReference type="InterPro" id="IPR013762">
    <property type="entry name" value="Integrase-like_cat_sf"/>
</dbReference>
<evidence type="ECO:0000313" key="10">
    <source>
        <dbReference type="Proteomes" id="UP001178281"/>
    </source>
</evidence>
<dbReference type="InterPro" id="IPR002104">
    <property type="entry name" value="Integrase_catalytic"/>
</dbReference>
<feature type="compositionally biased region" description="Basic and acidic residues" evidence="6">
    <location>
        <begin position="152"/>
        <end position="171"/>
    </location>
</feature>
<dbReference type="InterPro" id="IPR004107">
    <property type="entry name" value="Integrase_SAM-like_N"/>
</dbReference>
<sequence>MAIKARETQQRKHGKTIRTYVVVWKETMRDEFGMPVPEDPARPTGRKKKSQHQRTFATYAEAEQFEDDLRARRHRTAATSTSATLKAGDLPFAHYARAFFDSLAGTIKPDTIAEYEATYRRYLAPVFGSRAVATISPTDVRKFRTALLSPRPRRDYNTRTPAEERACRADDAQAEQNNAATKQARSTPTAPEFITLSRGTAKHAYDALRRILDVAVVDGALPSNPVHSLPFPRRTTVHAGQEVVELVAGPTAHPNHESRATPVPSGLTETPAAPRQADQFSARPLSADAVAAVVADITDRQGQPIYALAVLFSVFTGLRQAELQGLELRDLSLSVSGERGRRAGGATGGSLRVERTRTAVRGGWKVGTPKSEKSRRTVPIDGWLAEDMRRYLDEVHPYGPTRNGKTNPDYRPTAPVFPARFTLAEAKRRGRDVTDKAQMFDWDHTANAANVYKRHLQTALAELGMPNSRWHDLRHTFAVLSLSAGEHYMAVSKWLGHAQFTTTLNVYGDYISSEEGGKAAPLTRPSMAPVPVAHAQDRQERADSVHLAPVVPLFGA</sequence>
<feature type="domain" description="Tyr recombinase" evidence="7">
    <location>
        <begin position="262"/>
        <end position="521"/>
    </location>
</feature>
<dbReference type="GO" id="GO:0015074">
    <property type="term" value="P:DNA integration"/>
    <property type="evidence" value="ECO:0007669"/>
    <property type="project" value="UniProtKB-KW"/>
</dbReference>
<dbReference type="Pfam" id="PF14659">
    <property type="entry name" value="Phage_int_SAM_3"/>
    <property type="match status" value="1"/>
</dbReference>
<comment type="caution">
    <text evidence="9">The sequence shown here is derived from an EMBL/GenBank/DDBJ whole genome shotgun (WGS) entry which is preliminary data.</text>
</comment>
<comment type="similarity">
    <text evidence="1">Belongs to the 'phage' integrase family.</text>
</comment>
<dbReference type="GO" id="GO:0003677">
    <property type="term" value="F:DNA binding"/>
    <property type="evidence" value="ECO:0007669"/>
    <property type="project" value="UniProtKB-UniRule"/>
</dbReference>
<keyword evidence="10" id="KW-1185">Reference proteome</keyword>
<keyword evidence="3 5" id="KW-0238">DNA-binding</keyword>
<dbReference type="PROSITE" id="PS51900">
    <property type="entry name" value="CB"/>
    <property type="match status" value="1"/>
</dbReference>
<dbReference type="InterPro" id="IPR044068">
    <property type="entry name" value="CB"/>
</dbReference>
<dbReference type="PROSITE" id="PS51898">
    <property type="entry name" value="TYR_RECOMBINASE"/>
    <property type="match status" value="1"/>
</dbReference>
<dbReference type="InterPro" id="IPR011010">
    <property type="entry name" value="DNA_brk_join_enz"/>
</dbReference>
<evidence type="ECO:0000256" key="3">
    <source>
        <dbReference type="ARBA" id="ARBA00023125"/>
    </source>
</evidence>
<dbReference type="Gene3D" id="1.10.150.130">
    <property type="match status" value="1"/>
</dbReference>
<keyword evidence="4" id="KW-0233">DNA recombination</keyword>
<evidence type="ECO:0000256" key="2">
    <source>
        <dbReference type="ARBA" id="ARBA00022908"/>
    </source>
</evidence>
<organism evidence="9 10">
    <name type="scientific">Tsukamurella strandjordii</name>
    <dbReference type="NCBI Taxonomy" id="147577"/>
    <lineage>
        <taxon>Bacteria</taxon>
        <taxon>Bacillati</taxon>
        <taxon>Actinomycetota</taxon>
        <taxon>Actinomycetes</taxon>
        <taxon>Mycobacteriales</taxon>
        <taxon>Tsukamurellaceae</taxon>
        <taxon>Tsukamurella</taxon>
    </lineage>
</organism>
<dbReference type="CDD" id="cd01189">
    <property type="entry name" value="INT_ICEBs1_C_like"/>
    <property type="match status" value="1"/>
</dbReference>
<name>A0AA90NAI5_9ACTN</name>
<gene>
    <name evidence="9" type="ORF">Q7X28_13345</name>
</gene>
<dbReference type="AlphaFoldDB" id="A0AA90NAI5"/>
<dbReference type="PANTHER" id="PTHR30349:SF64">
    <property type="entry name" value="PROPHAGE INTEGRASE INTD-RELATED"/>
    <property type="match status" value="1"/>
</dbReference>
<dbReference type="InterPro" id="IPR010998">
    <property type="entry name" value="Integrase_recombinase_N"/>
</dbReference>
<evidence type="ECO:0000256" key="5">
    <source>
        <dbReference type="PROSITE-ProRule" id="PRU01248"/>
    </source>
</evidence>
<evidence type="ECO:0000259" key="8">
    <source>
        <dbReference type="PROSITE" id="PS51900"/>
    </source>
</evidence>
<evidence type="ECO:0000313" key="9">
    <source>
        <dbReference type="EMBL" id="MDP0398912.1"/>
    </source>
</evidence>
<dbReference type="InterPro" id="IPR050090">
    <property type="entry name" value="Tyrosine_recombinase_XerCD"/>
</dbReference>
<dbReference type="Gene3D" id="1.10.443.10">
    <property type="entry name" value="Intergrase catalytic core"/>
    <property type="match status" value="1"/>
</dbReference>
<proteinExistence type="inferred from homology"/>
<evidence type="ECO:0000256" key="4">
    <source>
        <dbReference type="ARBA" id="ARBA00023172"/>
    </source>
</evidence>
<accession>A0AA90NAI5</accession>
<reference evidence="9" key="1">
    <citation type="submission" date="2023-08" db="EMBL/GenBank/DDBJ databases">
        <title>The draft genome of Tsukamurella strandjordii strain 050030.</title>
        <authorList>
            <person name="Zhao F."/>
            <person name="Feng Y."/>
            <person name="Zong Z."/>
        </authorList>
    </citation>
    <scope>NUCLEOTIDE SEQUENCE</scope>
    <source>
        <strain evidence="9">050030</strain>
    </source>
</reference>
<keyword evidence="2" id="KW-0229">DNA integration</keyword>
<feature type="region of interest" description="Disordered" evidence="6">
    <location>
        <begin position="34"/>
        <end position="53"/>
    </location>
</feature>
<feature type="region of interest" description="Disordered" evidence="6">
    <location>
        <begin position="151"/>
        <end position="189"/>
    </location>
</feature>
<dbReference type="PANTHER" id="PTHR30349">
    <property type="entry name" value="PHAGE INTEGRASE-RELATED"/>
    <property type="match status" value="1"/>
</dbReference>